<organism evidence="2">
    <name type="scientific">mine drainage metagenome</name>
    <dbReference type="NCBI Taxonomy" id="410659"/>
    <lineage>
        <taxon>unclassified sequences</taxon>
        <taxon>metagenomes</taxon>
        <taxon>ecological metagenomes</taxon>
    </lineage>
</organism>
<feature type="compositionally biased region" description="Basic residues" evidence="1">
    <location>
        <begin position="188"/>
        <end position="207"/>
    </location>
</feature>
<comment type="caution">
    <text evidence="2">The sequence shown here is derived from an EMBL/GenBank/DDBJ whole genome shotgun (WGS) entry which is preliminary data.</text>
</comment>
<feature type="compositionally biased region" description="Low complexity" evidence="1">
    <location>
        <begin position="208"/>
        <end position="221"/>
    </location>
</feature>
<gene>
    <name evidence="2" type="ORF">GALL_445620</name>
</gene>
<name>A0A1J5Q1P1_9ZZZZ</name>
<evidence type="ECO:0000313" key="2">
    <source>
        <dbReference type="EMBL" id="OIQ73796.1"/>
    </source>
</evidence>
<reference evidence="2" key="1">
    <citation type="submission" date="2016-10" db="EMBL/GenBank/DDBJ databases">
        <title>Sequence of Gallionella enrichment culture.</title>
        <authorList>
            <person name="Poehlein A."/>
            <person name="Muehling M."/>
            <person name="Daniel R."/>
        </authorList>
    </citation>
    <scope>NUCLEOTIDE SEQUENCE</scope>
</reference>
<dbReference type="EMBL" id="MLJW01002733">
    <property type="protein sequence ID" value="OIQ73796.1"/>
    <property type="molecule type" value="Genomic_DNA"/>
</dbReference>
<feature type="region of interest" description="Disordered" evidence="1">
    <location>
        <begin position="186"/>
        <end position="221"/>
    </location>
</feature>
<protein>
    <submittedName>
        <fullName evidence="2">Uncharacterized protein</fullName>
    </submittedName>
</protein>
<sequence>MRRDFRHAGVRRQMGSHLAGLRVWLGHADGDGALCAEMDGRRQRGELAHRAVAKILRPRFAPQRGGGKHEGQGAGGQQMLHADGLRDAPQTRSAPGLQVGLRLEESDVPPAGVARCGHRQRAQRAALNRGVHRVDQLRIAGKIGEALAEIDRTILLRQRRHHGEDGGADLRQAGCNDRGVGSLAHAERWKKVRSKTAPARRVRRARSVRPACAAAGARSAR</sequence>
<accession>A0A1J5Q1P1</accession>
<dbReference type="AlphaFoldDB" id="A0A1J5Q1P1"/>
<evidence type="ECO:0000256" key="1">
    <source>
        <dbReference type="SAM" id="MobiDB-lite"/>
    </source>
</evidence>
<feature type="region of interest" description="Disordered" evidence="1">
    <location>
        <begin position="59"/>
        <end position="80"/>
    </location>
</feature>
<proteinExistence type="predicted"/>